<keyword evidence="9" id="KW-0808">Transferase</keyword>
<dbReference type="InterPro" id="IPR054350">
    <property type="entry name" value="PurT/PurK_preATP-grasp"/>
</dbReference>
<keyword evidence="6 7" id="KW-0460">Magnesium</keyword>
<dbReference type="Gene3D" id="3.30.1490.20">
    <property type="entry name" value="ATP-grasp fold, A domain"/>
    <property type="match status" value="1"/>
</dbReference>
<comment type="pathway">
    <text evidence="7">Purine metabolism; IMP biosynthesis via de novo pathway; N(2)-formyl-N(1)-(5-phospho-D-ribosyl)glycinamide from N(1)-(5-phospho-D-ribosyl)glycinamide (formate route): step 1/1.</text>
</comment>
<gene>
    <name evidence="7 9" type="primary">purT</name>
    <name evidence="9" type="ORF">VPK24_14500</name>
</gene>
<feature type="binding site" evidence="7">
    <location>
        <begin position="19"/>
        <end position="20"/>
    </location>
    <ligand>
        <name>N(1)-(5-phospho-beta-D-ribosyl)glycinamide</name>
        <dbReference type="ChEBI" id="CHEBI:143788"/>
    </ligand>
</feature>
<dbReference type="InterPro" id="IPR013815">
    <property type="entry name" value="ATP_grasp_subdomain_1"/>
</dbReference>
<feature type="binding site" evidence="7">
    <location>
        <begin position="157"/>
        <end position="162"/>
    </location>
    <ligand>
        <name>ATP</name>
        <dbReference type="ChEBI" id="CHEBI:30616"/>
    </ligand>
</feature>
<evidence type="ECO:0000313" key="10">
    <source>
        <dbReference type="Proteomes" id="UP001604335"/>
    </source>
</evidence>
<dbReference type="SUPFAM" id="SSF56059">
    <property type="entry name" value="Glutathione synthetase ATP-binding domain-like"/>
    <property type="match status" value="1"/>
</dbReference>
<dbReference type="EC" id="6.3.1.21" evidence="7"/>
<evidence type="ECO:0000256" key="2">
    <source>
        <dbReference type="ARBA" id="ARBA00022723"/>
    </source>
</evidence>
<dbReference type="Pfam" id="PF21244">
    <property type="entry name" value="PurT_C"/>
    <property type="match status" value="1"/>
</dbReference>
<comment type="similarity">
    <text evidence="7">Belongs to the PurK/PurT family.</text>
</comment>
<evidence type="ECO:0000313" key="9">
    <source>
        <dbReference type="EMBL" id="MFG3818854.1"/>
    </source>
</evidence>
<dbReference type="NCBIfam" id="TIGR01142">
    <property type="entry name" value="purT"/>
    <property type="match status" value="1"/>
</dbReference>
<proteinExistence type="inferred from homology"/>
<comment type="subunit">
    <text evidence="7">Homodimer.</text>
</comment>
<comment type="caution">
    <text evidence="9">The sequence shown here is derived from an EMBL/GenBank/DDBJ whole genome shotgun (WGS) entry which is preliminary data.</text>
</comment>
<keyword evidence="2 7" id="KW-0479">Metal-binding</keyword>
<sequence length="397" mass="43106">MSVTGSTLPKTFLLLGSGELGKEFAIAAKRLGNQVIAVDRYANAPAMQVADEAEVISMLDGDALESIVTKHRPDFIVPEIEAIRTEKLAEFEARGITVIPTAAATHYTMNRDRIRDLAAGELGVRTARYGYAATLAELQAVATEIGFPNVVKPVMSSSGKGQSVVRSPEELTTAWQYATEQGRGDQAKVIVEEFIHFELEITLLTIRQWAGPTLFCPPIGHRQERGDYQESWQPAPIAPELLKQAQSIAQRVTEALGGAGIFGVEFFITPDAAIFSELSPRPHDTGMVTLVSQNLNEFELHLRAILGLPIPEITVYEPAASAAILADRQSDPAESVVYDGLAEALMEPGTDVRLFGKPSTRQYRRMGVALARAESIDQARAKANRVARSVQVNLTGL</sequence>
<feature type="binding site" evidence="7">
    <location>
        <position position="277"/>
    </location>
    <ligand>
        <name>Mg(2+)</name>
        <dbReference type="ChEBI" id="CHEBI:18420"/>
    </ligand>
</feature>
<dbReference type="Proteomes" id="UP001604335">
    <property type="component" value="Unassembled WGS sequence"/>
</dbReference>
<keyword evidence="4 7" id="KW-0658">Purine biosynthesis</keyword>
<dbReference type="Pfam" id="PF02222">
    <property type="entry name" value="ATP-grasp"/>
    <property type="match status" value="1"/>
</dbReference>
<dbReference type="RefSeq" id="WP_393014439.1">
    <property type="nucleotide sequence ID" value="NZ_JAZAQF010000083.1"/>
</dbReference>
<dbReference type="InterPro" id="IPR011761">
    <property type="entry name" value="ATP-grasp"/>
</dbReference>
<organism evidence="9 10">
    <name type="scientific">Limnothrix redekei LRLZ20PSL1</name>
    <dbReference type="NCBI Taxonomy" id="3112953"/>
    <lineage>
        <taxon>Bacteria</taxon>
        <taxon>Bacillati</taxon>
        <taxon>Cyanobacteriota</taxon>
        <taxon>Cyanophyceae</taxon>
        <taxon>Pseudanabaenales</taxon>
        <taxon>Pseudanabaenaceae</taxon>
        <taxon>Limnothrix</taxon>
    </lineage>
</organism>
<dbReference type="InterPro" id="IPR016185">
    <property type="entry name" value="PreATP-grasp_dom_sf"/>
</dbReference>
<dbReference type="HAMAP" id="MF_01643">
    <property type="entry name" value="PurT"/>
    <property type="match status" value="1"/>
</dbReference>
<feature type="binding site" evidence="7">
    <location>
        <begin position="192"/>
        <end position="195"/>
    </location>
    <ligand>
        <name>ATP</name>
        <dbReference type="ChEBI" id="CHEBI:30616"/>
    </ligand>
</feature>
<dbReference type="Gene3D" id="3.30.470.20">
    <property type="entry name" value="ATP-grasp fold, B domain"/>
    <property type="match status" value="1"/>
</dbReference>
<reference evidence="10" key="1">
    <citation type="journal article" date="2024" name="Algal Res.">
        <title>Biochemical, toxicological and genomic investigation of a high-biomass producing Limnothrix strain isolated from Italian shallow drinking water reservoir.</title>
        <authorList>
            <person name="Simonazzi M."/>
            <person name="Shishido T.K."/>
            <person name="Delbaje E."/>
            <person name="Wahlsten M."/>
            <person name="Fewer D.P."/>
            <person name="Sivonen K."/>
            <person name="Pezzolesi L."/>
            <person name="Pistocchi R."/>
        </authorList>
    </citation>
    <scope>NUCLEOTIDE SEQUENCE [LARGE SCALE GENOMIC DNA]</scope>
    <source>
        <strain evidence="10">LRLZ20PSL1</strain>
    </source>
</reference>
<evidence type="ECO:0000256" key="3">
    <source>
        <dbReference type="ARBA" id="ARBA00022741"/>
    </source>
</evidence>
<dbReference type="GO" id="GO:0016740">
    <property type="term" value="F:transferase activity"/>
    <property type="evidence" value="ECO:0007669"/>
    <property type="project" value="UniProtKB-KW"/>
</dbReference>
<protein>
    <recommendedName>
        <fullName evidence="7">Formate-dependent phosphoribosylglycinamide formyltransferase</fullName>
        <ecNumber evidence="7">6.3.1.21</ecNumber>
    </recommendedName>
    <alternativeName>
        <fullName evidence="7">5'-phosphoribosylglycinamide transformylase 2</fullName>
    </alternativeName>
    <alternativeName>
        <fullName evidence="7">Formate-dependent GAR transformylase</fullName>
    </alternativeName>
    <alternativeName>
        <fullName evidence="7">GAR transformylase 2</fullName>
        <shortName evidence="7">GART 2</shortName>
    </alternativeName>
    <alternativeName>
        <fullName evidence="7">Non-folate glycinamide ribonucleotide transformylase</fullName>
    </alternativeName>
    <alternativeName>
        <fullName evidence="7">Phosphoribosylglycinamide formyltransferase 2</fullName>
    </alternativeName>
</protein>
<evidence type="ECO:0000256" key="4">
    <source>
        <dbReference type="ARBA" id="ARBA00022755"/>
    </source>
</evidence>
<dbReference type="InterPro" id="IPR005862">
    <property type="entry name" value="PurT"/>
</dbReference>
<evidence type="ECO:0000256" key="5">
    <source>
        <dbReference type="ARBA" id="ARBA00022840"/>
    </source>
</evidence>
<dbReference type="Gene3D" id="3.40.50.20">
    <property type="match status" value="1"/>
</dbReference>
<feature type="binding site" evidence="7">
    <location>
        <position position="357"/>
    </location>
    <ligand>
        <name>N(1)-(5-phospho-beta-D-ribosyl)glycinamide</name>
        <dbReference type="ChEBI" id="CHEBI:143788"/>
    </ligand>
</feature>
<dbReference type="InterPro" id="IPR003135">
    <property type="entry name" value="ATP-grasp_carboxylate-amine"/>
</dbReference>
<dbReference type="PANTHER" id="PTHR43055:SF1">
    <property type="entry name" value="FORMATE-DEPENDENT PHOSPHORIBOSYLGLYCINAMIDE FORMYLTRANSFERASE"/>
    <property type="match status" value="1"/>
</dbReference>
<dbReference type="PROSITE" id="PS50975">
    <property type="entry name" value="ATP_GRASP"/>
    <property type="match status" value="1"/>
</dbReference>
<feature type="binding site" evidence="7">
    <location>
        <position position="111"/>
    </location>
    <ligand>
        <name>ATP</name>
        <dbReference type="ChEBI" id="CHEBI:30616"/>
    </ligand>
</feature>
<feature type="binding site" evidence="7">
    <location>
        <position position="284"/>
    </location>
    <ligand>
        <name>N(1)-(5-phospho-beta-D-ribosyl)glycinamide</name>
        <dbReference type="ChEBI" id="CHEBI:143788"/>
    </ligand>
</feature>
<keyword evidence="3 7" id="KW-0547">Nucleotide-binding</keyword>
<dbReference type="NCBIfam" id="NF006766">
    <property type="entry name" value="PRK09288.1"/>
    <property type="match status" value="1"/>
</dbReference>
<dbReference type="SUPFAM" id="SSF52440">
    <property type="entry name" value="PreATP-grasp domain"/>
    <property type="match status" value="1"/>
</dbReference>
<evidence type="ECO:0000256" key="7">
    <source>
        <dbReference type="HAMAP-Rule" id="MF_01643"/>
    </source>
</evidence>
<feature type="binding site" evidence="7">
    <location>
        <position position="79"/>
    </location>
    <ligand>
        <name>N(1)-(5-phospho-beta-D-ribosyl)glycinamide</name>
        <dbReference type="ChEBI" id="CHEBI:143788"/>
    </ligand>
</feature>
<dbReference type="InterPro" id="IPR011054">
    <property type="entry name" value="Rudment_hybrid_motif"/>
</dbReference>
<feature type="binding site" evidence="7">
    <location>
        <position position="152"/>
    </location>
    <ligand>
        <name>ATP</name>
        <dbReference type="ChEBI" id="CHEBI:30616"/>
    </ligand>
</feature>
<dbReference type="PANTHER" id="PTHR43055">
    <property type="entry name" value="FORMATE-DEPENDENT PHOSPHORIBOSYLGLYCINAMIDE FORMYLTRANSFERASE"/>
    <property type="match status" value="1"/>
</dbReference>
<feature type="domain" description="ATP-grasp" evidence="8">
    <location>
        <begin position="116"/>
        <end position="306"/>
    </location>
</feature>
<name>A0ABW7CCK5_9CYAN</name>
<keyword evidence="5 7" id="KW-0067">ATP-binding</keyword>
<dbReference type="Pfam" id="PF22660">
    <property type="entry name" value="RS_preATP-grasp-like"/>
    <property type="match status" value="1"/>
</dbReference>
<dbReference type="InterPro" id="IPR048740">
    <property type="entry name" value="PurT_C"/>
</dbReference>
<keyword evidence="1 7" id="KW-0436">Ligase</keyword>
<evidence type="ECO:0000259" key="8">
    <source>
        <dbReference type="PROSITE" id="PS50975"/>
    </source>
</evidence>
<evidence type="ECO:0000256" key="6">
    <source>
        <dbReference type="ARBA" id="ARBA00022842"/>
    </source>
</evidence>
<feature type="binding site" evidence="7">
    <location>
        <begin position="364"/>
        <end position="365"/>
    </location>
    <ligand>
        <name>N(1)-(5-phospho-beta-D-ribosyl)glycinamide</name>
        <dbReference type="ChEBI" id="CHEBI:143788"/>
    </ligand>
</feature>
<feature type="binding site" evidence="7">
    <location>
        <position position="265"/>
    </location>
    <ligand>
        <name>Mg(2+)</name>
        <dbReference type="ChEBI" id="CHEBI:18420"/>
    </ligand>
</feature>
<comment type="catalytic activity">
    <reaction evidence="7">
        <text>N(1)-(5-phospho-beta-D-ribosyl)glycinamide + formate + ATP = N(2)-formyl-N(1)-(5-phospho-beta-D-ribosyl)glycinamide + ADP + phosphate + H(+)</text>
        <dbReference type="Rhea" id="RHEA:24829"/>
        <dbReference type="ChEBI" id="CHEBI:15378"/>
        <dbReference type="ChEBI" id="CHEBI:15740"/>
        <dbReference type="ChEBI" id="CHEBI:30616"/>
        <dbReference type="ChEBI" id="CHEBI:43474"/>
        <dbReference type="ChEBI" id="CHEBI:143788"/>
        <dbReference type="ChEBI" id="CHEBI:147286"/>
        <dbReference type="ChEBI" id="CHEBI:456216"/>
        <dbReference type="EC" id="6.3.1.21"/>
    </reaction>
</comment>
<dbReference type="SUPFAM" id="SSF51246">
    <property type="entry name" value="Rudiment single hybrid motif"/>
    <property type="match status" value="1"/>
</dbReference>
<feature type="binding site" evidence="7">
    <location>
        <position position="200"/>
    </location>
    <ligand>
        <name>ATP</name>
        <dbReference type="ChEBI" id="CHEBI:30616"/>
    </ligand>
</feature>
<accession>A0ABW7CCK5</accession>
<dbReference type="EMBL" id="JAZAQF010000083">
    <property type="protein sequence ID" value="MFG3818854.1"/>
    <property type="molecule type" value="Genomic_DNA"/>
</dbReference>
<keyword evidence="10" id="KW-1185">Reference proteome</keyword>
<evidence type="ECO:0000256" key="1">
    <source>
        <dbReference type="ARBA" id="ARBA00022598"/>
    </source>
</evidence>
<comment type="function">
    <text evidence="7">Involved in the de novo purine biosynthesis. Catalyzes the transfer of formate to 5-phospho-ribosyl-glycinamide (GAR), producing 5-phospho-ribosyl-N-formylglycinamide (FGAR). Formate is provided by PurU via hydrolysis of 10-formyl-tetrahydrofolate.</text>
</comment>